<name>A0A6J4L1W3_9SPHI</name>
<accession>A0A6J4L1W3</accession>
<sequence>WAAVHQLRGLAHRVFSPPLPARWWSGRSTRCATTPGGRPN</sequence>
<protein>
    <submittedName>
        <fullName evidence="1">Uncharacterized protein</fullName>
    </submittedName>
</protein>
<reference evidence="1" key="1">
    <citation type="submission" date="2020-02" db="EMBL/GenBank/DDBJ databases">
        <authorList>
            <person name="Meier V. D."/>
        </authorList>
    </citation>
    <scope>NUCLEOTIDE SEQUENCE</scope>
    <source>
        <strain evidence="1">AVDCRST_MAG56</strain>
    </source>
</reference>
<feature type="non-terminal residue" evidence="1">
    <location>
        <position position="1"/>
    </location>
</feature>
<feature type="non-terminal residue" evidence="1">
    <location>
        <position position="40"/>
    </location>
</feature>
<dbReference type="EMBL" id="CADCTQ010000564">
    <property type="protein sequence ID" value="CAA9319194.1"/>
    <property type="molecule type" value="Genomic_DNA"/>
</dbReference>
<organism evidence="1">
    <name type="scientific">uncultured Cytophagales bacterium</name>
    <dbReference type="NCBI Taxonomy" id="158755"/>
    <lineage>
        <taxon>Bacteria</taxon>
        <taxon>Pseudomonadati</taxon>
        <taxon>Bacteroidota</taxon>
        <taxon>Sphingobacteriia</taxon>
        <taxon>Sphingobacteriales</taxon>
        <taxon>environmental samples</taxon>
    </lineage>
</organism>
<dbReference type="AlphaFoldDB" id="A0A6J4L1W3"/>
<gene>
    <name evidence="1" type="ORF">AVDCRST_MAG56-6867</name>
</gene>
<evidence type="ECO:0000313" key="1">
    <source>
        <dbReference type="EMBL" id="CAA9319194.1"/>
    </source>
</evidence>
<proteinExistence type="predicted"/>